<proteinExistence type="predicted"/>
<organism evidence="1 2">
    <name type="scientific">Ephemerocybe angulata</name>
    <dbReference type="NCBI Taxonomy" id="980116"/>
    <lineage>
        <taxon>Eukaryota</taxon>
        <taxon>Fungi</taxon>
        <taxon>Dikarya</taxon>
        <taxon>Basidiomycota</taxon>
        <taxon>Agaricomycotina</taxon>
        <taxon>Agaricomycetes</taxon>
        <taxon>Agaricomycetidae</taxon>
        <taxon>Agaricales</taxon>
        <taxon>Agaricineae</taxon>
        <taxon>Psathyrellaceae</taxon>
        <taxon>Ephemerocybe</taxon>
    </lineage>
</organism>
<sequence>MSALHPRTPARRDMTYREVTASNGRFFSSSEDPGCITYVLRVDHMDLVNLGEPTWVAWTSKEGARTPTATGLRGDMRATKSAHQRCLLSCSSPAAVHETTKTASLPGFTNRGRGIDVQSVSEMALSFYDSFTCAESGVEHLRCSGKEKQCESTAPGRLISYSHEWLYILYMFVWYYQCNLGNDDSRKPRLERHTQFKNESFEQLVEAVKYGAPCTSGNMERPFHGPFYAQAWPKPIKECSADDIESSLQKWYAEWPAAGAVQRTRRVVKTDLLRGRMPIAPQWLRRWVCLVFDLSDNPEATGDVEPFLLLPSTYPEAEVSGRGIQVFLSIDCASEEALGPTFETHHLAQFNVAIITCPYDYRSTKASTSIDIWRIHIPEPGENDHRDPPQLRLGSHLSTFKDSGTGKLLSCSLGPRDPSLVCA</sequence>
<evidence type="ECO:0000313" key="2">
    <source>
        <dbReference type="Proteomes" id="UP000521943"/>
    </source>
</evidence>
<name>A0A8H6I0P9_9AGAR</name>
<keyword evidence="2" id="KW-1185">Reference proteome</keyword>
<dbReference type="EMBL" id="JACGCI010000028">
    <property type="protein sequence ID" value="KAF6755924.1"/>
    <property type="molecule type" value="Genomic_DNA"/>
</dbReference>
<dbReference type="Proteomes" id="UP000521943">
    <property type="component" value="Unassembled WGS sequence"/>
</dbReference>
<accession>A0A8H6I0P9</accession>
<protein>
    <submittedName>
        <fullName evidence="1">Uncharacterized protein</fullName>
    </submittedName>
</protein>
<reference evidence="1 2" key="1">
    <citation type="submission" date="2020-07" db="EMBL/GenBank/DDBJ databases">
        <title>Comparative genomics of pyrophilous fungi reveals a link between fire events and developmental genes.</title>
        <authorList>
            <consortium name="DOE Joint Genome Institute"/>
            <person name="Steindorff A.S."/>
            <person name="Carver A."/>
            <person name="Calhoun S."/>
            <person name="Stillman K."/>
            <person name="Liu H."/>
            <person name="Lipzen A."/>
            <person name="Pangilinan J."/>
            <person name="Labutti K."/>
            <person name="Bruns T.D."/>
            <person name="Grigoriev I.V."/>
        </authorList>
    </citation>
    <scope>NUCLEOTIDE SEQUENCE [LARGE SCALE GENOMIC DNA]</scope>
    <source>
        <strain evidence="1 2">CBS 144469</strain>
    </source>
</reference>
<gene>
    <name evidence="1" type="ORF">DFP72DRAFT_847169</name>
</gene>
<evidence type="ECO:0000313" key="1">
    <source>
        <dbReference type="EMBL" id="KAF6755924.1"/>
    </source>
</evidence>
<comment type="caution">
    <text evidence="1">The sequence shown here is derived from an EMBL/GenBank/DDBJ whole genome shotgun (WGS) entry which is preliminary data.</text>
</comment>
<dbReference type="AlphaFoldDB" id="A0A8H6I0P9"/>